<dbReference type="EMBL" id="CP144100">
    <property type="protein sequence ID" value="WWC88108.1"/>
    <property type="molecule type" value="Genomic_DNA"/>
</dbReference>
<protein>
    <recommendedName>
        <fullName evidence="7">CWH43-like N-terminal domain-containing protein</fullName>
    </recommendedName>
</protein>
<reference evidence="8 9" key="1">
    <citation type="submission" date="2024-01" db="EMBL/GenBank/DDBJ databases">
        <title>Comparative genomics of Cryptococcus and Kwoniella reveals pathogenesis evolution and contrasting modes of karyotype evolution via chromosome fusion or intercentromeric recombination.</title>
        <authorList>
            <person name="Coelho M.A."/>
            <person name="David-Palma M."/>
            <person name="Shea T."/>
            <person name="Bowers K."/>
            <person name="McGinley-Smith S."/>
            <person name="Mohammad A.W."/>
            <person name="Gnirke A."/>
            <person name="Yurkov A.M."/>
            <person name="Nowrousian M."/>
            <person name="Sun S."/>
            <person name="Cuomo C.A."/>
            <person name="Heitman J."/>
        </authorList>
    </citation>
    <scope>NUCLEOTIDE SEQUENCE [LARGE SCALE GENOMIC DNA]</scope>
    <source>
        <strain evidence="8 9">CBS 6074</strain>
    </source>
</reference>
<dbReference type="InterPro" id="IPR019402">
    <property type="entry name" value="CWH43_N"/>
</dbReference>
<organism evidence="8 9">
    <name type="scientific">Kwoniella dendrophila CBS 6074</name>
    <dbReference type="NCBI Taxonomy" id="1295534"/>
    <lineage>
        <taxon>Eukaryota</taxon>
        <taxon>Fungi</taxon>
        <taxon>Dikarya</taxon>
        <taxon>Basidiomycota</taxon>
        <taxon>Agaricomycotina</taxon>
        <taxon>Tremellomycetes</taxon>
        <taxon>Tremellales</taxon>
        <taxon>Cryptococcaceae</taxon>
        <taxon>Kwoniella</taxon>
    </lineage>
</organism>
<dbReference type="PANTHER" id="PTHR21324">
    <property type="entry name" value="FASTING-INDUCIBLE INTEGRAL MEMBRANE PROTEIN TM6P1-RELATED"/>
    <property type="match status" value="1"/>
</dbReference>
<evidence type="ECO:0000256" key="3">
    <source>
        <dbReference type="ARBA" id="ARBA00022989"/>
    </source>
</evidence>
<keyword evidence="3 6" id="KW-1133">Transmembrane helix</keyword>
<dbReference type="GO" id="GO:0012505">
    <property type="term" value="C:endomembrane system"/>
    <property type="evidence" value="ECO:0007669"/>
    <property type="project" value="UniProtKB-SubCell"/>
</dbReference>
<dbReference type="Pfam" id="PF10277">
    <property type="entry name" value="Frag1"/>
    <property type="match status" value="1"/>
</dbReference>
<feature type="transmembrane region" description="Helical" evidence="6">
    <location>
        <begin position="21"/>
        <end position="51"/>
    </location>
</feature>
<feature type="region of interest" description="Disordered" evidence="5">
    <location>
        <begin position="349"/>
        <end position="379"/>
    </location>
</feature>
<dbReference type="Proteomes" id="UP001355207">
    <property type="component" value="Chromosome 3"/>
</dbReference>
<dbReference type="PANTHER" id="PTHR21324:SF2">
    <property type="entry name" value="EG:22E5.9 PROTEIN"/>
    <property type="match status" value="1"/>
</dbReference>
<dbReference type="GeneID" id="91093683"/>
<evidence type="ECO:0000313" key="9">
    <source>
        <dbReference type="Proteomes" id="UP001355207"/>
    </source>
</evidence>
<evidence type="ECO:0000256" key="4">
    <source>
        <dbReference type="ARBA" id="ARBA00023136"/>
    </source>
</evidence>
<evidence type="ECO:0000256" key="2">
    <source>
        <dbReference type="ARBA" id="ARBA00022692"/>
    </source>
</evidence>
<feature type="transmembrane region" description="Helical" evidence="6">
    <location>
        <begin position="187"/>
        <end position="209"/>
    </location>
</feature>
<evidence type="ECO:0000259" key="7">
    <source>
        <dbReference type="Pfam" id="PF10277"/>
    </source>
</evidence>
<keyword evidence="2 6" id="KW-0812">Transmembrane</keyword>
<name>A0AAX4JUD2_9TREE</name>
<comment type="subcellular location">
    <subcellularLocation>
        <location evidence="1">Endomembrane system</location>
        <topology evidence="1">Multi-pass membrane protein</topology>
    </subcellularLocation>
</comment>
<evidence type="ECO:0000256" key="1">
    <source>
        <dbReference type="ARBA" id="ARBA00004127"/>
    </source>
</evidence>
<feature type="transmembrane region" description="Helical" evidence="6">
    <location>
        <begin position="237"/>
        <end position="257"/>
    </location>
</feature>
<feature type="transmembrane region" description="Helical" evidence="6">
    <location>
        <begin position="116"/>
        <end position="140"/>
    </location>
</feature>
<dbReference type="AlphaFoldDB" id="A0AAX4JUD2"/>
<evidence type="ECO:0000313" key="8">
    <source>
        <dbReference type="EMBL" id="WWC88108.1"/>
    </source>
</evidence>
<keyword evidence="9" id="KW-1185">Reference proteome</keyword>
<feature type="transmembrane region" description="Helical" evidence="6">
    <location>
        <begin position="146"/>
        <end position="167"/>
    </location>
</feature>
<sequence length="379" mass="42802">MSKAADGSRKPIYLNQRSLTSHFFFGPYVLFPILAALIWFGGILALLGLWVHAGKPRYKSDEASVVFISDVGATYQKLFIGICACVAGFYILSLFAERWLRHIDRLPTDLRKRETIFDWLAIIFCIIGSAGLVLLSAFNAFDHSTIHWTMTLVFIVGVALSAIFQSAEIWSLHKDHPDRKSLKRNSILKLFVVTVAVACAIAFGATYSVCGGNSTPTKSHSASTCNRITSVAAAMEWTVSFILTFYFLTIAADLWPAGKSSPRYMRRLAKWQTKHEHVNGLENDFTGRNAFKEYPERWQNREQELRQDMLNRNLGRDAPDITNNNNTNFIGNGTTHQYQNGYTNDRINSTAPNSIHNQTDYQDNTRYSMGSQTPMMRQV</sequence>
<dbReference type="GO" id="GO:0005886">
    <property type="term" value="C:plasma membrane"/>
    <property type="evidence" value="ECO:0007669"/>
    <property type="project" value="TreeGrafter"/>
</dbReference>
<keyword evidence="4 6" id="KW-0472">Membrane</keyword>
<feature type="domain" description="CWH43-like N-terminal" evidence="7">
    <location>
        <begin position="28"/>
        <end position="256"/>
    </location>
</feature>
<proteinExistence type="predicted"/>
<evidence type="ECO:0000256" key="5">
    <source>
        <dbReference type="SAM" id="MobiDB-lite"/>
    </source>
</evidence>
<dbReference type="RefSeq" id="XP_066074871.1">
    <property type="nucleotide sequence ID" value="XM_066218774.1"/>
</dbReference>
<accession>A0AAX4JUD2</accession>
<feature type="transmembrane region" description="Helical" evidence="6">
    <location>
        <begin position="78"/>
        <end position="96"/>
    </location>
</feature>
<gene>
    <name evidence="8" type="ORF">L201_003012</name>
</gene>
<dbReference type="InterPro" id="IPR050911">
    <property type="entry name" value="DRAM/TMEM150_Autophagy_Mod"/>
</dbReference>
<evidence type="ECO:0000256" key="6">
    <source>
        <dbReference type="SAM" id="Phobius"/>
    </source>
</evidence>